<dbReference type="SMART" id="SM00347">
    <property type="entry name" value="HTH_MARR"/>
    <property type="match status" value="1"/>
</dbReference>
<dbReference type="InterPro" id="IPR036388">
    <property type="entry name" value="WH-like_DNA-bd_sf"/>
</dbReference>
<dbReference type="Pfam" id="PF01047">
    <property type="entry name" value="MarR"/>
    <property type="match status" value="1"/>
</dbReference>
<dbReference type="Proteomes" id="UP000198280">
    <property type="component" value="Unassembled WGS sequence"/>
</dbReference>
<feature type="domain" description="HTH marR-type" evidence="1">
    <location>
        <begin position="13"/>
        <end position="141"/>
    </location>
</feature>
<dbReference type="AlphaFoldDB" id="A0A239M0F8"/>
<dbReference type="InterPro" id="IPR000835">
    <property type="entry name" value="HTH_MarR-typ"/>
</dbReference>
<dbReference type="Gene3D" id="1.10.10.10">
    <property type="entry name" value="Winged helix-like DNA-binding domain superfamily/Winged helix DNA-binding domain"/>
    <property type="match status" value="1"/>
</dbReference>
<evidence type="ECO:0000259" key="1">
    <source>
        <dbReference type="PROSITE" id="PS50995"/>
    </source>
</evidence>
<evidence type="ECO:0000313" key="2">
    <source>
        <dbReference type="EMBL" id="SNT35553.1"/>
    </source>
</evidence>
<reference evidence="2 3" key="1">
    <citation type="submission" date="2017-06" db="EMBL/GenBank/DDBJ databases">
        <authorList>
            <person name="Kim H.J."/>
            <person name="Triplett B.A."/>
        </authorList>
    </citation>
    <scope>NUCLEOTIDE SEQUENCE [LARGE SCALE GENOMIC DNA]</scope>
    <source>
        <strain evidence="2 3">CGMCC 4.1858</strain>
    </source>
</reference>
<dbReference type="PANTHER" id="PTHR39515:SF2">
    <property type="entry name" value="HTH-TYPE TRANSCRIPTIONAL REGULATOR RV0880"/>
    <property type="match status" value="1"/>
</dbReference>
<dbReference type="GO" id="GO:0003677">
    <property type="term" value="F:DNA binding"/>
    <property type="evidence" value="ECO:0007669"/>
    <property type="project" value="UniProtKB-KW"/>
</dbReference>
<protein>
    <submittedName>
        <fullName evidence="2">DNA-binding transcriptional regulator, MarR family</fullName>
    </submittedName>
</protein>
<name>A0A239M0F8_9ACTN</name>
<dbReference type="InterPro" id="IPR052526">
    <property type="entry name" value="HTH-type_Bedaq_tolerance"/>
</dbReference>
<accession>A0A239M0F8</accession>
<keyword evidence="2" id="KW-0238">DNA-binding</keyword>
<dbReference type="InterPro" id="IPR036390">
    <property type="entry name" value="WH_DNA-bd_sf"/>
</dbReference>
<proteinExistence type="predicted"/>
<dbReference type="PANTHER" id="PTHR39515">
    <property type="entry name" value="CONSERVED PROTEIN"/>
    <property type="match status" value="1"/>
</dbReference>
<evidence type="ECO:0000313" key="3">
    <source>
        <dbReference type="Proteomes" id="UP000198280"/>
    </source>
</evidence>
<sequence length="159" mass="17008">MHLPGDNPDHSHAVDVARALERLYRVLRRLSQPSELSLTTVATLSTLEQSGPLRLTELAALEGVTQPAMTQVVSRLTEAGLAGRAADPSDGRVVLVDITDAGREAIARRRAVRAERLGELLEQLSPDERSALVAALPAVEALTRLGQPPASSRPAQRSN</sequence>
<dbReference type="PROSITE" id="PS50995">
    <property type="entry name" value="HTH_MARR_2"/>
    <property type="match status" value="1"/>
</dbReference>
<dbReference type="GO" id="GO:0003700">
    <property type="term" value="F:DNA-binding transcription factor activity"/>
    <property type="evidence" value="ECO:0007669"/>
    <property type="project" value="InterPro"/>
</dbReference>
<organism evidence="2 3">
    <name type="scientific">Actinacidiphila glaucinigra</name>
    <dbReference type="NCBI Taxonomy" id="235986"/>
    <lineage>
        <taxon>Bacteria</taxon>
        <taxon>Bacillati</taxon>
        <taxon>Actinomycetota</taxon>
        <taxon>Actinomycetes</taxon>
        <taxon>Kitasatosporales</taxon>
        <taxon>Streptomycetaceae</taxon>
        <taxon>Actinacidiphila</taxon>
    </lineage>
</organism>
<keyword evidence="3" id="KW-1185">Reference proteome</keyword>
<dbReference type="PRINTS" id="PR00598">
    <property type="entry name" value="HTHMARR"/>
</dbReference>
<dbReference type="RefSeq" id="WP_089227280.1">
    <property type="nucleotide sequence ID" value="NZ_FZOF01000022.1"/>
</dbReference>
<gene>
    <name evidence="2" type="ORF">SAMN05216252_12210</name>
</gene>
<dbReference type="EMBL" id="FZOF01000022">
    <property type="protein sequence ID" value="SNT35553.1"/>
    <property type="molecule type" value="Genomic_DNA"/>
</dbReference>
<dbReference type="OrthoDB" id="8966183at2"/>
<dbReference type="SUPFAM" id="SSF46785">
    <property type="entry name" value="Winged helix' DNA-binding domain"/>
    <property type="match status" value="1"/>
</dbReference>